<feature type="chain" id="PRO_5017810580" description="Lipoprotein" evidence="1">
    <location>
        <begin position="23"/>
        <end position="238"/>
    </location>
</feature>
<evidence type="ECO:0000313" key="2">
    <source>
        <dbReference type="EMBL" id="RED53910.1"/>
    </source>
</evidence>
<evidence type="ECO:0008006" key="4">
    <source>
        <dbReference type="Google" id="ProtNLM"/>
    </source>
</evidence>
<dbReference type="OrthoDB" id="7341703at2"/>
<protein>
    <recommendedName>
        <fullName evidence="4">Lipoprotein</fullName>
    </recommendedName>
</protein>
<evidence type="ECO:0000256" key="1">
    <source>
        <dbReference type="SAM" id="SignalP"/>
    </source>
</evidence>
<accession>A0A3D9HWX7</accession>
<evidence type="ECO:0000313" key="3">
    <source>
        <dbReference type="Proteomes" id="UP000256845"/>
    </source>
</evidence>
<keyword evidence="3" id="KW-1185">Reference proteome</keyword>
<dbReference type="EMBL" id="QRDW01000001">
    <property type="protein sequence ID" value="RED53910.1"/>
    <property type="molecule type" value="Genomic_DNA"/>
</dbReference>
<gene>
    <name evidence="2" type="ORF">DFP90_101709</name>
</gene>
<dbReference type="AlphaFoldDB" id="A0A3D9HWX7"/>
<keyword evidence="1" id="KW-0732">Signal</keyword>
<dbReference type="RefSeq" id="WP_115935009.1">
    <property type="nucleotide sequence ID" value="NZ_QRDW01000001.1"/>
</dbReference>
<proteinExistence type="predicted"/>
<dbReference type="Proteomes" id="UP000256845">
    <property type="component" value="Unassembled WGS sequence"/>
</dbReference>
<comment type="caution">
    <text evidence="2">The sequence shown here is derived from an EMBL/GenBank/DDBJ whole genome shotgun (WGS) entry which is preliminary data.</text>
</comment>
<dbReference type="PROSITE" id="PS51257">
    <property type="entry name" value="PROKAR_LIPOPROTEIN"/>
    <property type="match status" value="1"/>
</dbReference>
<feature type="signal peptide" evidence="1">
    <location>
        <begin position="1"/>
        <end position="22"/>
    </location>
</feature>
<name>A0A3D9HWX7_9PROT</name>
<sequence>MHLRILAAISVAGALLSGCASDGEVGNIFQRKTTWTDFVSGGDIKAACVPGAANRYRAVYNANRADQVRIYDVATNAGGGVLRTRVLEHAISQNSTIWPLEKNTLLDPSDNSTPLPVADVAQIEKLFATDGLAAPAPVGRRLFSGSYFWLVSGCVNGQFHFNAWEYPDDSFKGLNFPNMLFARDDDPVKIVFPRGDERITELNLRDVNFERSGFNHYDFIVQSDGVSMGASYRNRDKF</sequence>
<reference evidence="2 3" key="1">
    <citation type="submission" date="2018-07" db="EMBL/GenBank/DDBJ databases">
        <title>Genomic Encyclopedia of Type Strains, Phase III (KMG-III): the genomes of soil and plant-associated and newly described type strains.</title>
        <authorList>
            <person name="Whitman W."/>
        </authorList>
    </citation>
    <scope>NUCLEOTIDE SEQUENCE [LARGE SCALE GENOMIC DNA]</scope>
    <source>
        <strain evidence="2 3">CECT 8488</strain>
    </source>
</reference>
<organism evidence="2 3">
    <name type="scientific">Aestuariispira insulae</name>
    <dbReference type="NCBI Taxonomy" id="1461337"/>
    <lineage>
        <taxon>Bacteria</taxon>
        <taxon>Pseudomonadati</taxon>
        <taxon>Pseudomonadota</taxon>
        <taxon>Alphaproteobacteria</taxon>
        <taxon>Rhodospirillales</taxon>
        <taxon>Kiloniellaceae</taxon>
        <taxon>Aestuariispira</taxon>
    </lineage>
</organism>